<evidence type="ECO:0000256" key="5">
    <source>
        <dbReference type="ARBA" id="ARBA00022840"/>
    </source>
</evidence>
<dbReference type="InParanoid" id="Q236S6"/>
<dbReference type="EC" id="2.7.11.24" evidence="10"/>
<dbReference type="PANTHER" id="PTHR24055">
    <property type="entry name" value="MITOGEN-ACTIVATED PROTEIN KINASE"/>
    <property type="match status" value="1"/>
</dbReference>
<evidence type="ECO:0000256" key="9">
    <source>
        <dbReference type="RuleBase" id="RU000304"/>
    </source>
</evidence>
<evidence type="ECO:0000256" key="6">
    <source>
        <dbReference type="ARBA" id="ARBA00047899"/>
    </source>
</evidence>
<dbReference type="SUPFAM" id="SSF56112">
    <property type="entry name" value="Protein kinase-like (PK-like)"/>
    <property type="match status" value="1"/>
</dbReference>
<evidence type="ECO:0000256" key="3">
    <source>
        <dbReference type="ARBA" id="ARBA00022741"/>
    </source>
</evidence>
<keyword evidence="2 10" id="KW-0808">Transferase</keyword>
<comment type="activity regulation">
    <text evidence="10">Activated by threonine and tyrosine phosphorylation.</text>
</comment>
<evidence type="ECO:0000256" key="8">
    <source>
        <dbReference type="PROSITE-ProRule" id="PRU10141"/>
    </source>
</evidence>
<dbReference type="InterPro" id="IPR003527">
    <property type="entry name" value="MAP_kinase_CS"/>
</dbReference>
<evidence type="ECO:0000256" key="10">
    <source>
        <dbReference type="RuleBase" id="RU361165"/>
    </source>
</evidence>
<comment type="catalytic activity">
    <reaction evidence="6">
        <text>L-threonyl-[protein] + ATP = O-phospho-L-threonyl-[protein] + ADP + H(+)</text>
        <dbReference type="Rhea" id="RHEA:46608"/>
        <dbReference type="Rhea" id="RHEA-COMP:11060"/>
        <dbReference type="Rhea" id="RHEA-COMP:11605"/>
        <dbReference type="ChEBI" id="CHEBI:15378"/>
        <dbReference type="ChEBI" id="CHEBI:30013"/>
        <dbReference type="ChEBI" id="CHEBI:30616"/>
        <dbReference type="ChEBI" id="CHEBI:61977"/>
        <dbReference type="ChEBI" id="CHEBI:456216"/>
        <dbReference type="EC" id="2.7.11.1"/>
    </reaction>
</comment>
<keyword evidence="1 9" id="KW-0723">Serine/threonine-protein kinase</keyword>
<dbReference type="GO" id="GO:0004707">
    <property type="term" value="F:MAP kinase activity"/>
    <property type="evidence" value="ECO:0007669"/>
    <property type="project" value="UniProtKB-EC"/>
</dbReference>
<keyword evidence="14" id="KW-1185">Reference proteome</keyword>
<dbReference type="Gene3D" id="3.30.200.20">
    <property type="entry name" value="Phosphorylase Kinase, domain 1"/>
    <property type="match status" value="2"/>
</dbReference>
<dbReference type="GO" id="GO:0106310">
    <property type="term" value="F:protein serine kinase activity"/>
    <property type="evidence" value="ECO:0007669"/>
    <property type="project" value="RHEA"/>
</dbReference>
<sequence length="430" mass="48864">MDKKLSSKNFSDWEVGDRYDLIKVVGSGSYGSVAEATDKKSGKKVAIKRLNGIFEDNVDCKRILREIHLLRILNHPNLIRINEIIEPKDLQNFDTLYVVTEYCQSDLKKLFKSPIHLCMIQVQTLTYNILTGIKYLHSAEVLHRDLKPANVLINEDCSVKICDFGLARSVEGIEGAHIYDDRNSNSPQKQQTSSQSPEKPAATSSGRPKLSKEKGINSKTTKRELTGHVVTRWYRAPELILLEKDYTAAIDIWSIGCIFAELMNMIKENSPTFLDRSPLFPGSSCFPLSPDRNNTVKQGGFPHSHSDQLNVIFSVLGTPNEEDMDFVTDAKAIEYLKSFKQKKRVDFKDLFPAATPECIDFLNKTLVFNPRKRITIDAALNHPLFTPVRDIKKEVFADGSVVLPFEKEGDMAIPRLRELFIEEIKRYHTK</sequence>
<feature type="domain" description="Protein kinase" evidence="12">
    <location>
        <begin position="19"/>
        <end position="385"/>
    </location>
</feature>
<dbReference type="RefSeq" id="XP_001012669.2">
    <property type="nucleotide sequence ID" value="XM_001012669.2"/>
</dbReference>
<name>Q236S6_TETTS</name>
<organism evidence="13 14">
    <name type="scientific">Tetrahymena thermophila (strain SB210)</name>
    <dbReference type="NCBI Taxonomy" id="312017"/>
    <lineage>
        <taxon>Eukaryota</taxon>
        <taxon>Sar</taxon>
        <taxon>Alveolata</taxon>
        <taxon>Ciliophora</taxon>
        <taxon>Intramacronucleata</taxon>
        <taxon>Oligohymenophorea</taxon>
        <taxon>Hymenostomatida</taxon>
        <taxon>Tetrahymenina</taxon>
        <taxon>Tetrahymenidae</taxon>
        <taxon>Tetrahymena</taxon>
    </lineage>
</organism>
<gene>
    <name evidence="13" type="ORF">TTHERM_00085220</name>
</gene>
<dbReference type="PROSITE" id="PS00108">
    <property type="entry name" value="PROTEIN_KINASE_ST"/>
    <property type="match status" value="1"/>
</dbReference>
<comment type="cofactor">
    <cofactor evidence="10">
        <name>Mg(2+)</name>
        <dbReference type="ChEBI" id="CHEBI:18420"/>
    </cofactor>
</comment>
<keyword evidence="10" id="KW-0460">Magnesium</keyword>
<comment type="catalytic activity">
    <reaction evidence="10">
        <text>L-threonyl-[protein] + ATP = O-phospho-L-threonyl-[protein] + ADP + H(+)</text>
        <dbReference type="Rhea" id="RHEA:46608"/>
        <dbReference type="Rhea" id="RHEA-COMP:11060"/>
        <dbReference type="Rhea" id="RHEA-COMP:11605"/>
        <dbReference type="ChEBI" id="CHEBI:15378"/>
        <dbReference type="ChEBI" id="CHEBI:30013"/>
        <dbReference type="ChEBI" id="CHEBI:30616"/>
        <dbReference type="ChEBI" id="CHEBI:61977"/>
        <dbReference type="ChEBI" id="CHEBI:456216"/>
        <dbReference type="EC" id="2.7.11.24"/>
    </reaction>
</comment>
<protein>
    <recommendedName>
        <fullName evidence="10">Mitogen-activated protein kinase</fullName>
        <ecNumber evidence="10">2.7.11.24</ecNumber>
    </recommendedName>
</protein>
<dbReference type="FunFam" id="1.10.510.10:FF:000405">
    <property type="entry name" value="Mitogen-activated protein kinase"/>
    <property type="match status" value="1"/>
</dbReference>
<dbReference type="Pfam" id="PF00069">
    <property type="entry name" value="Pkinase"/>
    <property type="match status" value="2"/>
</dbReference>
<dbReference type="PROSITE" id="PS01351">
    <property type="entry name" value="MAPK"/>
    <property type="match status" value="1"/>
</dbReference>
<dbReference type="eggNOG" id="KOG0660">
    <property type="taxonomic scope" value="Eukaryota"/>
</dbReference>
<keyword evidence="4 10" id="KW-0418">Kinase</keyword>
<dbReference type="GeneID" id="7824269"/>
<dbReference type="Gene3D" id="1.10.510.10">
    <property type="entry name" value="Transferase(Phosphotransferase) domain 1"/>
    <property type="match status" value="2"/>
</dbReference>
<evidence type="ECO:0000313" key="14">
    <source>
        <dbReference type="Proteomes" id="UP000009168"/>
    </source>
</evidence>
<dbReference type="FunFam" id="3.30.200.20:FF:000046">
    <property type="entry name" value="Mitogen-activated protein kinase"/>
    <property type="match status" value="1"/>
</dbReference>
<dbReference type="HOGENOM" id="CLU_440416_0_0_1"/>
<dbReference type="CDD" id="cd07834">
    <property type="entry name" value="STKc_MAPK"/>
    <property type="match status" value="1"/>
</dbReference>
<proteinExistence type="inferred from homology"/>
<dbReference type="SMART" id="SM00220">
    <property type="entry name" value="S_TKc"/>
    <property type="match status" value="1"/>
</dbReference>
<dbReference type="OrthoDB" id="192887at2759"/>
<feature type="compositionally biased region" description="Low complexity" evidence="11">
    <location>
        <begin position="184"/>
        <end position="197"/>
    </location>
</feature>
<keyword evidence="3 8" id="KW-0547">Nucleotide-binding</keyword>
<evidence type="ECO:0000259" key="12">
    <source>
        <dbReference type="PROSITE" id="PS50011"/>
    </source>
</evidence>
<dbReference type="PROSITE" id="PS00107">
    <property type="entry name" value="PROTEIN_KINASE_ATP"/>
    <property type="match status" value="1"/>
</dbReference>
<dbReference type="KEGG" id="tet:TTHERM_00085220"/>
<accession>Q236S6</accession>
<evidence type="ECO:0000256" key="7">
    <source>
        <dbReference type="ARBA" id="ARBA00048679"/>
    </source>
</evidence>
<comment type="similarity">
    <text evidence="10">Belongs to the protein kinase superfamily. Ser/Thr protein kinase family. MAP kinase subfamily.</text>
</comment>
<dbReference type="InterPro" id="IPR008271">
    <property type="entry name" value="Ser/Thr_kinase_AS"/>
</dbReference>
<dbReference type="STRING" id="312017.Q236S6"/>
<evidence type="ECO:0000256" key="4">
    <source>
        <dbReference type="ARBA" id="ARBA00022777"/>
    </source>
</evidence>
<evidence type="ECO:0000313" key="13">
    <source>
        <dbReference type="EMBL" id="EAR92424.2"/>
    </source>
</evidence>
<dbReference type="InterPro" id="IPR050117">
    <property type="entry name" value="MAPK"/>
</dbReference>
<reference evidence="14" key="1">
    <citation type="journal article" date="2006" name="PLoS Biol.">
        <title>Macronuclear genome sequence of the ciliate Tetrahymena thermophila, a model eukaryote.</title>
        <authorList>
            <person name="Eisen J.A."/>
            <person name="Coyne R.S."/>
            <person name="Wu M."/>
            <person name="Wu D."/>
            <person name="Thiagarajan M."/>
            <person name="Wortman J.R."/>
            <person name="Badger J.H."/>
            <person name="Ren Q."/>
            <person name="Amedeo P."/>
            <person name="Jones K.M."/>
            <person name="Tallon L.J."/>
            <person name="Delcher A.L."/>
            <person name="Salzberg S.L."/>
            <person name="Silva J.C."/>
            <person name="Haas B.J."/>
            <person name="Majoros W.H."/>
            <person name="Farzad M."/>
            <person name="Carlton J.M."/>
            <person name="Smith R.K. Jr."/>
            <person name="Garg J."/>
            <person name="Pearlman R.E."/>
            <person name="Karrer K.M."/>
            <person name="Sun L."/>
            <person name="Manning G."/>
            <person name="Elde N.C."/>
            <person name="Turkewitz A.P."/>
            <person name="Asai D.J."/>
            <person name="Wilkes D.E."/>
            <person name="Wang Y."/>
            <person name="Cai H."/>
            <person name="Collins K."/>
            <person name="Stewart B.A."/>
            <person name="Lee S.R."/>
            <person name="Wilamowska K."/>
            <person name="Weinberg Z."/>
            <person name="Ruzzo W.L."/>
            <person name="Wloga D."/>
            <person name="Gaertig J."/>
            <person name="Frankel J."/>
            <person name="Tsao C.-C."/>
            <person name="Gorovsky M.A."/>
            <person name="Keeling P.J."/>
            <person name="Waller R.F."/>
            <person name="Patron N.J."/>
            <person name="Cherry J.M."/>
            <person name="Stover N.A."/>
            <person name="Krieger C.J."/>
            <person name="del Toro C."/>
            <person name="Ryder H.F."/>
            <person name="Williamson S.C."/>
            <person name="Barbeau R.A."/>
            <person name="Hamilton E.P."/>
            <person name="Orias E."/>
        </authorList>
    </citation>
    <scope>NUCLEOTIDE SEQUENCE [LARGE SCALE GENOMIC DNA]</scope>
    <source>
        <strain evidence="14">SB210</strain>
    </source>
</reference>
<dbReference type="EMBL" id="GG662749">
    <property type="protein sequence ID" value="EAR92424.2"/>
    <property type="molecule type" value="Genomic_DNA"/>
</dbReference>
<dbReference type="FunCoup" id="Q236S6">
    <property type="interactions" value="51"/>
</dbReference>
<comment type="catalytic activity">
    <reaction evidence="7">
        <text>L-seryl-[protein] + ATP = O-phospho-L-seryl-[protein] + ADP + H(+)</text>
        <dbReference type="Rhea" id="RHEA:17989"/>
        <dbReference type="Rhea" id="RHEA-COMP:9863"/>
        <dbReference type="Rhea" id="RHEA-COMP:11604"/>
        <dbReference type="ChEBI" id="CHEBI:15378"/>
        <dbReference type="ChEBI" id="CHEBI:29999"/>
        <dbReference type="ChEBI" id="CHEBI:30616"/>
        <dbReference type="ChEBI" id="CHEBI:83421"/>
        <dbReference type="ChEBI" id="CHEBI:456216"/>
        <dbReference type="EC" id="2.7.11.1"/>
    </reaction>
</comment>
<dbReference type="AlphaFoldDB" id="Q236S6"/>
<keyword evidence="5 8" id="KW-0067">ATP-binding</keyword>
<dbReference type="InterPro" id="IPR000719">
    <property type="entry name" value="Prot_kinase_dom"/>
</dbReference>
<feature type="binding site" evidence="8">
    <location>
        <position position="48"/>
    </location>
    <ligand>
        <name>ATP</name>
        <dbReference type="ChEBI" id="CHEBI:30616"/>
    </ligand>
</feature>
<dbReference type="PROSITE" id="PS50011">
    <property type="entry name" value="PROTEIN_KINASE_DOM"/>
    <property type="match status" value="1"/>
</dbReference>
<dbReference type="InterPro" id="IPR011009">
    <property type="entry name" value="Kinase-like_dom_sf"/>
</dbReference>
<evidence type="ECO:0000256" key="11">
    <source>
        <dbReference type="SAM" id="MobiDB-lite"/>
    </source>
</evidence>
<evidence type="ECO:0000256" key="1">
    <source>
        <dbReference type="ARBA" id="ARBA00022527"/>
    </source>
</evidence>
<dbReference type="Proteomes" id="UP000009168">
    <property type="component" value="Unassembled WGS sequence"/>
</dbReference>
<dbReference type="InterPro" id="IPR017441">
    <property type="entry name" value="Protein_kinase_ATP_BS"/>
</dbReference>
<evidence type="ECO:0000256" key="2">
    <source>
        <dbReference type="ARBA" id="ARBA00022679"/>
    </source>
</evidence>
<feature type="region of interest" description="Disordered" evidence="11">
    <location>
        <begin position="178"/>
        <end position="218"/>
    </location>
</feature>
<dbReference type="GO" id="GO:0005524">
    <property type="term" value="F:ATP binding"/>
    <property type="evidence" value="ECO:0007669"/>
    <property type="project" value="UniProtKB-UniRule"/>
</dbReference>